<sequence>MANTEMLKSLTRQFIGWVDRFIDADERVVCAICDDRFASEEDGRSHVCLIHPHAVPASWHAPTYAAAGRAFA</sequence>
<evidence type="ECO:0000313" key="3">
    <source>
        <dbReference type="Proteomes" id="UP000226079"/>
    </source>
</evidence>
<dbReference type="InterPro" id="IPR013087">
    <property type="entry name" value="Znf_C2H2_type"/>
</dbReference>
<accession>A0A2A9CR26</accession>
<feature type="domain" description="C2H2-type" evidence="1">
    <location>
        <begin position="30"/>
        <end position="51"/>
    </location>
</feature>
<dbReference type="RefSeq" id="WP_098460157.1">
    <property type="nucleotide sequence ID" value="NZ_PDJC01000001.1"/>
</dbReference>
<keyword evidence="3" id="KW-1185">Reference proteome</keyword>
<protein>
    <recommendedName>
        <fullName evidence="1">C2H2-type domain-containing protein</fullName>
    </recommendedName>
</protein>
<comment type="caution">
    <text evidence="2">The sequence shown here is derived from an EMBL/GenBank/DDBJ whole genome shotgun (WGS) entry which is preliminary data.</text>
</comment>
<dbReference type="PROSITE" id="PS00028">
    <property type="entry name" value="ZINC_FINGER_C2H2_1"/>
    <property type="match status" value="1"/>
</dbReference>
<proteinExistence type="predicted"/>
<dbReference type="EMBL" id="PDJC01000001">
    <property type="protein sequence ID" value="PFG16641.1"/>
    <property type="molecule type" value="Genomic_DNA"/>
</dbReference>
<dbReference type="AlphaFoldDB" id="A0A2A9CR26"/>
<evidence type="ECO:0000259" key="1">
    <source>
        <dbReference type="PROSITE" id="PS00028"/>
    </source>
</evidence>
<reference evidence="2 3" key="1">
    <citation type="submission" date="2017-10" db="EMBL/GenBank/DDBJ databases">
        <title>Sequencing the genomes of 1000 actinobacteria strains.</title>
        <authorList>
            <person name="Klenk H.-P."/>
        </authorList>
    </citation>
    <scope>NUCLEOTIDE SEQUENCE [LARGE SCALE GENOMIC DNA]</scope>
    <source>
        <strain evidence="2 3">DSM 15597</strain>
    </source>
</reference>
<organism evidence="2 3">
    <name type="scientific">Propionicimonas paludicola</name>
    <dbReference type="NCBI Taxonomy" id="185243"/>
    <lineage>
        <taxon>Bacteria</taxon>
        <taxon>Bacillati</taxon>
        <taxon>Actinomycetota</taxon>
        <taxon>Actinomycetes</taxon>
        <taxon>Propionibacteriales</taxon>
        <taxon>Nocardioidaceae</taxon>
        <taxon>Propionicimonas</taxon>
    </lineage>
</organism>
<evidence type="ECO:0000313" key="2">
    <source>
        <dbReference type="EMBL" id="PFG16641.1"/>
    </source>
</evidence>
<dbReference type="Proteomes" id="UP000226079">
    <property type="component" value="Unassembled WGS sequence"/>
</dbReference>
<gene>
    <name evidence="2" type="ORF">ATK74_1192</name>
</gene>
<name>A0A2A9CR26_9ACTN</name>